<evidence type="ECO:0000256" key="5">
    <source>
        <dbReference type="ARBA" id="ARBA00023277"/>
    </source>
</evidence>
<organism evidence="7 8">
    <name type="scientific">Brochothrix thermosphacta</name>
    <name type="common">Microbacterium thermosphactum</name>
    <dbReference type="NCBI Taxonomy" id="2756"/>
    <lineage>
        <taxon>Bacteria</taxon>
        <taxon>Bacillati</taxon>
        <taxon>Bacillota</taxon>
        <taxon>Bacilli</taxon>
        <taxon>Bacillales</taxon>
        <taxon>Listeriaceae</taxon>
        <taxon>Brochothrix</taxon>
    </lineage>
</organism>
<evidence type="ECO:0000256" key="1">
    <source>
        <dbReference type="ARBA" id="ARBA00000223"/>
    </source>
</evidence>
<proteinExistence type="inferred from homology"/>
<dbReference type="RefSeq" id="WP_069126569.1">
    <property type="nucleotide sequence ID" value="NZ_CP023483.1"/>
</dbReference>
<sequence>MKRNGTLNSEIAKTLADLGHTDTVVIGDCGLPIPIDVKKIDLALKLGTPSFIDVLTELVAEMVVEKITIATEIHTENAAMFAQIQSIVGCEIEYIEVSHEAFKEQLSTTKAVVRTGEATPYANCILHAGVNF</sequence>
<feature type="binding site" evidence="6">
    <location>
        <position position="99"/>
    </location>
    <ligand>
        <name>substrate</name>
    </ligand>
</feature>
<evidence type="ECO:0000256" key="6">
    <source>
        <dbReference type="HAMAP-Rule" id="MF_01661"/>
    </source>
</evidence>
<comment type="catalytic activity">
    <reaction evidence="1 6">
        <text>beta-D-ribopyranose = beta-D-ribofuranose</text>
        <dbReference type="Rhea" id="RHEA:25432"/>
        <dbReference type="ChEBI" id="CHEBI:27476"/>
        <dbReference type="ChEBI" id="CHEBI:47002"/>
        <dbReference type="EC" id="5.4.99.62"/>
    </reaction>
</comment>
<comment type="similarity">
    <text evidence="6">Belongs to the RbsD / FucU family. RbsD subfamily.</text>
</comment>
<comment type="subcellular location">
    <subcellularLocation>
        <location evidence="6">Cytoplasm</location>
    </subcellularLocation>
</comment>
<dbReference type="KEGG" id="bths:CNY62_01875"/>
<dbReference type="Pfam" id="PF05025">
    <property type="entry name" value="RbsD_FucU"/>
    <property type="match status" value="1"/>
</dbReference>
<feature type="active site" description="Proton donor" evidence="6">
    <location>
        <position position="20"/>
    </location>
</feature>
<comment type="subunit">
    <text evidence="6">Homodecamer.</text>
</comment>
<dbReference type="GO" id="GO:0005829">
    <property type="term" value="C:cytosol"/>
    <property type="evidence" value="ECO:0007669"/>
    <property type="project" value="TreeGrafter"/>
</dbReference>
<feature type="binding site" evidence="6">
    <location>
        <position position="28"/>
    </location>
    <ligand>
        <name>substrate</name>
    </ligand>
</feature>
<dbReference type="GO" id="GO:0062193">
    <property type="term" value="F:D-ribose pyranase activity"/>
    <property type="evidence" value="ECO:0007669"/>
    <property type="project" value="UniProtKB-EC"/>
</dbReference>
<dbReference type="AlphaFoldDB" id="A0A1D2L788"/>
<dbReference type="SUPFAM" id="SSF102546">
    <property type="entry name" value="RbsD-like"/>
    <property type="match status" value="1"/>
</dbReference>
<name>A0A1D2L788_BROTH</name>
<dbReference type="NCBIfam" id="NF008761">
    <property type="entry name" value="PRK11797.1"/>
    <property type="match status" value="1"/>
</dbReference>
<dbReference type="Gene3D" id="3.40.1650.10">
    <property type="entry name" value="RbsD-like domain"/>
    <property type="match status" value="1"/>
</dbReference>
<feature type="binding site" evidence="6">
    <location>
        <begin position="121"/>
        <end position="123"/>
    </location>
    <ligand>
        <name>substrate</name>
    </ligand>
</feature>
<dbReference type="UniPathway" id="UPA00916">
    <property type="reaction ID" value="UER00888"/>
</dbReference>
<dbReference type="InterPro" id="IPR007721">
    <property type="entry name" value="RbsD_FucU"/>
</dbReference>
<dbReference type="GO" id="GO:0048029">
    <property type="term" value="F:monosaccharide binding"/>
    <property type="evidence" value="ECO:0007669"/>
    <property type="project" value="InterPro"/>
</dbReference>
<dbReference type="EC" id="5.4.99.62" evidence="2 6"/>
<gene>
    <name evidence="6" type="primary">rbsD</name>
    <name evidence="7" type="ORF">CNY62_01875</name>
</gene>
<dbReference type="OrthoDB" id="9805009at2"/>
<evidence type="ECO:0000313" key="8">
    <source>
        <dbReference type="Proteomes" id="UP000243591"/>
    </source>
</evidence>
<keyword evidence="8" id="KW-1185">Reference proteome</keyword>
<dbReference type="InterPro" id="IPR023750">
    <property type="entry name" value="RbsD-like_sf"/>
</dbReference>
<reference evidence="7 8" key="1">
    <citation type="submission" date="2017-09" db="EMBL/GenBank/DDBJ databases">
        <title>Complete Genome Sequences of Two Strains of the Meat Spoilage Bacterium Brochothrix thermosphacta Isolated from Ground Chicken.</title>
        <authorList>
            <person name="Paoli G.C."/>
            <person name="Wijey C."/>
            <person name="Chen C.-Y."/>
            <person name="Nguyen L."/>
            <person name="Yan X."/>
            <person name="Irwin P.L."/>
        </authorList>
    </citation>
    <scope>NUCLEOTIDE SEQUENCE [LARGE SCALE GENOMIC DNA]</scope>
    <source>
        <strain evidence="7 8">BI</strain>
    </source>
</reference>
<evidence type="ECO:0000256" key="3">
    <source>
        <dbReference type="ARBA" id="ARBA00022490"/>
    </source>
</evidence>
<evidence type="ECO:0000256" key="4">
    <source>
        <dbReference type="ARBA" id="ARBA00023235"/>
    </source>
</evidence>
<keyword evidence="3 6" id="KW-0963">Cytoplasm</keyword>
<dbReference type="STRING" id="2756.BFR44_01710"/>
<dbReference type="PANTHER" id="PTHR37831">
    <property type="entry name" value="D-RIBOSE PYRANASE"/>
    <property type="match status" value="1"/>
</dbReference>
<dbReference type="EMBL" id="CP023483">
    <property type="protein sequence ID" value="ATF25233.1"/>
    <property type="molecule type" value="Genomic_DNA"/>
</dbReference>
<dbReference type="HAMAP" id="MF_01661">
    <property type="entry name" value="D_rib_pyranase"/>
    <property type="match status" value="1"/>
</dbReference>
<keyword evidence="5 6" id="KW-0119">Carbohydrate metabolism</keyword>
<dbReference type="PANTHER" id="PTHR37831:SF1">
    <property type="entry name" value="D-RIBOSE PYRANASE"/>
    <property type="match status" value="1"/>
</dbReference>
<dbReference type="InterPro" id="IPR023064">
    <property type="entry name" value="D-ribose_pyranase"/>
</dbReference>
<comment type="function">
    <text evidence="6">Catalyzes the interconversion of beta-pyran and beta-furan forms of D-ribose.</text>
</comment>
<evidence type="ECO:0000313" key="7">
    <source>
        <dbReference type="EMBL" id="ATF25233.1"/>
    </source>
</evidence>
<evidence type="ECO:0000256" key="2">
    <source>
        <dbReference type="ARBA" id="ARBA00012862"/>
    </source>
</evidence>
<dbReference type="Proteomes" id="UP000243591">
    <property type="component" value="Chromosome"/>
</dbReference>
<dbReference type="GO" id="GO:0019303">
    <property type="term" value="P:D-ribose catabolic process"/>
    <property type="evidence" value="ECO:0007669"/>
    <property type="project" value="UniProtKB-UniRule"/>
</dbReference>
<keyword evidence="4 6" id="KW-0413">Isomerase</keyword>
<accession>A0A1D2L788</accession>
<dbReference type="GO" id="GO:0016872">
    <property type="term" value="F:intramolecular lyase activity"/>
    <property type="evidence" value="ECO:0007669"/>
    <property type="project" value="UniProtKB-UniRule"/>
</dbReference>
<protein>
    <recommendedName>
        <fullName evidence="2 6">D-ribose pyranase</fullName>
        <ecNumber evidence="2 6">5.4.99.62</ecNumber>
    </recommendedName>
</protein>
<comment type="pathway">
    <text evidence="6">Carbohydrate metabolism; D-ribose degradation; D-ribose 5-phosphate from beta-D-ribopyranose: step 1/2.</text>
</comment>